<feature type="region of interest" description="Disordered" evidence="1">
    <location>
        <begin position="196"/>
        <end position="285"/>
    </location>
</feature>
<feature type="signal peptide" evidence="2">
    <location>
        <begin position="1"/>
        <end position="24"/>
    </location>
</feature>
<feature type="region of interest" description="Disordered" evidence="1">
    <location>
        <begin position="328"/>
        <end position="431"/>
    </location>
</feature>
<feature type="compositionally biased region" description="Polar residues" evidence="1">
    <location>
        <begin position="100"/>
        <end position="128"/>
    </location>
</feature>
<feature type="region of interest" description="Disordered" evidence="1">
    <location>
        <begin position="146"/>
        <end position="174"/>
    </location>
</feature>
<feature type="region of interest" description="Disordered" evidence="1">
    <location>
        <begin position="837"/>
        <end position="864"/>
    </location>
</feature>
<feature type="compositionally biased region" description="Basic and acidic residues" evidence="1">
    <location>
        <begin position="356"/>
        <end position="377"/>
    </location>
</feature>
<dbReference type="RefSeq" id="XP_018011291.1">
    <property type="nucleotide sequence ID" value="XM_018155802.2"/>
</dbReference>
<dbReference type="Proteomes" id="UP000694843">
    <property type="component" value="Unplaced"/>
</dbReference>
<gene>
    <name evidence="4" type="primary">LOC108668562</name>
</gene>
<feature type="compositionally biased region" description="Polar residues" evidence="1">
    <location>
        <begin position="938"/>
        <end position="951"/>
    </location>
</feature>
<feature type="region of interest" description="Disordered" evidence="1">
    <location>
        <begin position="1003"/>
        <end position="1024"/>
    </location>
</feature>
<feature type="compositionally biased region" description="Polar residues" evidence="1">
    <location>
        <begin position="378"/>
        <end position="395"/>
    </location>
</feature>
<feature type="compositionally biased region" description="Basic residues" evidence="1">
    <location>
        <begin position="1003"/>
        <end position="1013"/>
    </location>
</feature>
<feature type="compositionally biased region" description="Polar residues" evidence="1">
    <location>
        <begin position="153"/>
        <end position="163"/>
    </location>
</feature>
<feature type="compositionally biased region" description="Basic and acidic residues" evidence="1">
    <location>
        <begin position="254"/>
        <end position="276"/>
    </location>
</feature>
<evidence type="ECO:0000256" key="2">
    <source>
        <dbReference type="SAM" id="SignalP"/>
    </source>
</evidence>
<keyword evidence="3" id="KW-1185">Reference proteome</keyword>
<feature type="region of interest" description="Disordered" evidence="1">
    <location>
        <begin position="708"/>
        <end position="754"/>
    </location>
</feature>
<protein>
    <submittedName>
        <fullName evidence="4">Uncharacterized protein LOC108668562</fullName>
    </submittedName>
</protein>
<feature type="chain" id="PRO_5034646079" evidence="2">
    <location>
        <begin position="25"/>
        <end position="1291"/>
    </location>
</feature>
<dbReference type="GeneID" id="108668562"/>
<feature type="compositionally biased region" description="Low complexity" evidence="1">
    <location>
        <begin position="213"/>
        <end position="228"/>
    </location>
</feature>
<evidence type="ECO:0000313" key="3">
    <source>
        <dbReference type="Proteomes" id="UP000694843"/>
    </source>
</evidence>
<proteinExistence type="predicted"/>
<dbReference type="OrthoDB" id="6374971at2759"/>
<feature type="compositionally biased region" description="Basic and acidic residues" evidence="1">
    <location>
        <begin position="401"/>
        <end position="431"/>
    </location>
</feature>
<organism evidence="3 4">
    <name type="scientific">Hyalella azteca</name>
    <name type="common">Amphipod</name>
    <dbReference type="NCBI Taxonomy" id="294128"/>
    <lineage>
        <taxon>Eukaryota</taxon>
        <taxon>Metazoa</taxon>
        <taxon>Ecdysozoa</taxon>
        <taxon>Arthropoda</taxon>
        <taxon>Crustacea</taxon>
        <taxon>Multicrustacea</taxon>
        <taxon>Malacostraca</taxon>
        <taxon>Eumalacostraca</taxon>
        <taxon>Peracarida</taxon>
        <taxon>Amphipoda</taxon>
        <taxon>Senticaudata</taxon>
        <taxon>Talitrida</taxon>
        <taxon>Talitroidea</taxon>
        <taxon>Hyalellidae</taxon>
        <taxon>Hyalella</taxon>
    </lineage>
</organism>
<feature type="region of interest" description="Disordered" evidence="1">
    <location>
        <begin position="88"/>
        <end position="131"/>
    </location>
</feature>
<reference evidence="4" key="1">
    <citation type="submission" date="2025-08" db="UniProtKB">
        <authorList>
            <consortium name="RefSeq"/>
        </authorList>
    </citation>
    <scope>IDENTIFICATION</scope>
    <source>
        <tissue evidence="4">Whole organism</tissue>
    </source>
</reference>
<keyword evidence="2" id="KW-0732">Signal</keyword>
<name>A0A8B7NCL9_HYAAZ</name>
<feature type="region of interest" description="Disordered" evidence="1">
    <location>
        <begin position="514"/>
        <end position="550"/>
    </location>
</feature>
<accession>A0A8B7NCL9</accession>
<evidence type="ECO:0000313" key="4">
    <source>
        <dbReference type="RefSeq" id="XP_018011291.1"/>
    </source>
</evidence>
<evidence type="ECO:0000256" key="1">
    <source>
        <dbReference type="SAM" id="MobiDB-lite"/>
    </source>
</evidence>
<dbReference type="KEGG" id="hazt:108668562"/>
<feature type="region of interest" description="Disordered" evidence="1">
    <location>
        <begin position="938"/>
        <end position="960"/>
    </location>
</feature>
<sequence length="1291" mass="145828">MKLLQSRFILSSITVVVLISDVVADSGKYSVKRYSRPSNVTLNDTNINSLLPVNYTEMGENVKASGSYHKSSRRIGLALLSDDESKQEMKSNFRVHRSGDQGSNEESIKSSQPDISSIVPSPVDNSLRPSRIAQLRKKFPRFESRFGSRIRKTGTNNTETPVESSYREDKATENELLPENSMSIRNEPTRIRRPQVIKERTHYRTISSPFPESVTDSPSTSSPNVSPTAKSQDGTDMDSKRDSITNKFGSILKRPREPPRRRNNDGRENNEHHTQADEISSENGATVSNTYKESNKAPEISATAWVKEPKISSTMTLTDSDSFEKMDSDFHYSKGEPTQKPFIPSRSFGSGSNFHRKPDPNSDFIAMEHEPGSREYQDNQQNHASTKNEDSSSFSPADYSNADHERGKWDRDGLKYRHVPRGEEPNNIEYPRHRPSEAEVSITTRADHAPEIFRGDVRKSTANPGKENNHPRLNRFQNKIPAQNTFSGPEPISSRKIATSTGYQHVNQNINPPISNNPNWAFDPQWSLPHQDYQSNPAPRTNPPRISPTIATSLRTTGHRFPTMRPTTERIVPRPTKVPGAVDIVRRDEFPFEFWRPENENDYEHASNVRKEQRENAPPLDFKEVPDHLFTVGNGPVSVPEELARKTFEMVTAAPSFDLTSNPFEKDENFRFNSQFPREDFGIPHFKPSESERDEPTRHFSNQNHEFRQVNGLPSNSGHFSPRAPSQRPFGPHNVRPSHPITPIRPPERYSLTPLSHPPPFLTTTFLPLRSPAKIHPHGPLNNIQVIHLSANEIPTNHGNRKSINEQFPSSNFNHIHPSSGSVRPQTQYSINPAVLPSFRPTHEQNRQTPVNKNIRRPGPYKTKMNTLRRPQHVAHPQPIRGNNFKPHRPNVNQGVIPQDFSYLDTDRIRVINPHLKYSTVAPELSTSSHFDVRHQPAQVSQESKNEQSVAFRNRDDPPEHNFQNIELFFGSDPQEEQSLQPHIPPNHYIPQENLQFHRTRRPIHRPMRRRRPQNPNVENEPESSSIWSALTNFDMSFLNPFRQDNEAEGSTQIDRVASAAAAIPTALLVPGGLAVLGAGLSLFYFNFVWQPTPVVKARLASVIQNWSHANVLTAEQQKAVGDITKVYSALSAIASKLEDMDKSAGNSTLDDASSVSNHELLVSQPCKNKMVCQTYDEFDELFDITKSAATFLGNTLDHLDQEMVLQFLLAADRGHHLSDKSGNLTCDAYYPACPLPAISVKDTLRDLVGIPNLDDNSLDTVSSLDQQQRSLSFKSDDVGETIKLKDDETR</sequence>